<dbReference type="GO" id="GO:0004175">
    <property type="term" value="F:endopeptidase activity"/>
    <property type="evidence" value="ECO:0007669"/>
    <property type="project" value="UniProtKB-ARBA"/>
</dbReference>
<evidence type="ECO:0000256" key="1">
    <source>
        <dbReference type="SAM" id="Phobius"/>
    </source>
</evidence>
<dbReference type="PANTHER" id="PTHR43592">
    <property type="entry name" value="CAAX AMINO TERMINAL PROTEASE"/>
    <property type="match status" value="1"/>
</dbReference>
<proteinExistence type="predicted"/>
<comment type="caution">
    <text evidence="3">The sequence shown here is derived from an EMBL/GenBank/DDBJ whole genome shotgun (WGS) entry which is preliminary data.</text>
</comment>
<keyword evidence="1" id="KW-1133">Transmembrane helix</keyword>
<dbReference type="PANTHER" id="PTHR43592:SF15">
    <property type="entry name" value="CAAX AMINO TERMINAL PROTEASE FAMILY PROTEIN"/>
    <property type="match status" value="1"/>
</dbReference>
<evidence type="ECO:0000313" key="3">
    <source>
        <dbReference type="EMBL" id="KPQ16205.1"/>
    </source>
</evidence>
<keyword evidence="3" id="KW-0378">Hydrolase</keyword>
<feature type="transmembrane region" description="Helical" evidence="1">
    <location>
        <begin position="206"/>
        <end position="227"/>
    </location>
</feature>
<reference evidence="3 4" key="1">
    <citation type="submission" date="2015-09" db="EMBL/GenBank/DDBJ databases">
        <title>Identification and resolution of microdiversity through metagenomic sequencing of parallel consortia.</title>
        <authorList>
            <person name="Nelson W.C."/>
            <person name="Romine M.F."/>
            <person name="Lindemann S.R."/>
        </authorList>
    </citation>
    <scope>NUCLEOTIDE SEQUENCE [LARGE SCALE GENOMIC DNA]</scope>
    <source>
        <strain evidence="3">HL-49</strain>
    </source>
</reference>
<organism evidence="3 4">
    <name type="scientific">Algoriphagus marincola HL-49</name>
    <dbReference type="NCBI Taxonomy" id="1305737"/>
    <lineage>
        <taxon>Bacteria</taxon>
        <taxon>Pseudomonadati</taxon>
        <taxon>Bacteroidota</taxon>
        <taxon>Cytophagia</taxon>
        <taxon>Cytophagales</taxon>
        <taxon>Cyclobacteriaceae</taxon>
        <taxon>Algoriphagus</taxon>
    </lineage>
</organism>
<sequence>MEIYETTREIAQRKNWLLSLVVIVLITFGVLIVLQGIALFVALFLFGIDLDSVVKLMSGDTNIPNGRMALYFIQGVGSGIGFLVAAFIVAKGIDHADLGWKRQLQRLSSSKLFLTLLITLGGMFFNALLVYLNAQLELPGFLSELEAWMKEMEDQLMEMTMFLTDFQSVSELLVGLLVIGVLAGLGEEVFFRGVVQPKMHLYTGSYHWGIWITAFIFSAIHMQFYGFLPRMFLGALFGYLYVYSGSLIYPIVAHILNNSITVLLIYFAKQGMVDFDIESTETVSYPLALLGLLVVSAGIYYFQKTKLLLHEGLDQSI</sequence>
<dbReference type="STRING" id="1305737.GCA_000526355_02332"/>
<dbReference type="GO" id="GO:0006508">
    <property type="term" value="P:proteolysis"/>
    <property type="evidence" value="ECO:0007669"/>
    <property type="project" value="UniProtKB-KW"/>
</dbReference>
<keyword evidence="1" id="KW-0812">Transmembrane</keyword>
<feature type="transmembrane region" description="Helical" evidence="1">
    <location>
        <begin position="68"/>
        <end position="90"/>
    </location>
</feature>
<protein>
    <submittedName>
        <fullName evidence="3">Putative metal-dependent membrane protease</fullName>
    </submittedName>
</protein>
<feature type="transmembrane region" description="Helical" evidence="1">
    <location>
        <begin position="247"/>
        <end position="267"/>
    </location>
</feature>
<keyword evidence="1" id="KW-0472">Membrane</keyword>
<feature type="transmembrane region" description="Helical" evidence="1">
    <location>
        <begin position="166"/>
        <end position="185"/>
    </location>
</feature>
<dbReference type="Pfam" id="PF02517">
    <property type="entry name" value="Rce1-like"/>
    <property type="match status" value="1"/>
</dbReference>
<accession>A0A0P8AE63</accession>
<name>A0A0P8AE63_9BACT</name>
<dbReference type="AlphaFoldDB" id="A0A0P8AE63"/>
<dbReference type="PATRIC" id="fig|1305737.6.peg.2285"/>
<evidence type="ECO:0000259" key="2">
    <source>
        <dbReference type="Pfam" id="PF02517"/>
    </source>
</evidence>
<keyword evidence="3" id="KW-0645">Protease</keyword>
<feature type="transmembrane region" description="Helical" evidence="1">
    <location>
        <begin position="111"/>
        <end position="132"/>
    </location>
</feature>
<dbReference type="GO" id="GO:0080120">
    <property type="term" value="P:CAAX-box protein maturation"/>
    <property type="evidence" value="ECO:0007669"/>
    <property type="project" value="UniProtKB-ARBA"/>
</dbReference>
<feature type="transmembrane region" description="Helical" evidence="1">
    <location>
        <begin position="16"/>
        <end position="48"/>
    </location>
</feature>
<dbReference type="eggNOG" id="COG1266">
    <property type="taxonomic scope" value="Bacteria"/>
</dbReference>
<dbReference type="EMBL" id="LJXT01000042">
    <property type="protein sequence ID" value="KPQ16205.1"/>
    <property type="molecule type" value="Genomic_DNA"/>
</dbReference>
<gene>
    <name evidence="3" type="ORF">HLUCCX10_08190</name>
</gene>
<evidence type="ECO:0000313" key="4">
    <source>
        <dbReference type="Proteomes" id="UP000050421"/>
    </source>
</evidence>
<dbReference type="InterPro" id="IPR003675">
    <property type="entry name" value="Rce1/LyrA-like_dom"/>
</dbReference>
<dbReference type="Proteomes" id="UP000050421">
    <property type="component" value="Unassembled WGS sequence"/>
</dbReference>
<feature type="domain" description="CAAX prenyl protease 2/Lysostaphin resistance protein A-like" evidence="2">
    <location>
        <begin position="172"/>
        <end position="259"/>
    </location>
</feature>
<dbReference type="OrthoDB" id="1523022at2"/>
<feature type="transmembrane region" description="Helical" evidence="1">
    <location>
        <begin position="283"/>
        <end position="302"/>
    </location>
</feature>